<evidence type="ECO:0000313" key="7">
    <source>
        <dbReference type="Proteomes" id="UP000425960"/>
    </source>
</evidence>
<keyword evidence="2" id="KW-0547">Nucleotide-binding</keyword>
<dbReference type="PROSITE" id="PS50893">
    <property type="entry name" value="ABC_TRANSPORTER_2"/>
    <property type="match status" value="1"/>
</dbReference>
<protein>
    <submittedName>
        <fullName evidence="6">Macrolide ABC transporter ATP-binding protein</fullName>
    </submittedName>
</protein>
<dbReference type="Proteomes" id="UP000425960">
    <property type="component" value="Chromosome"/>
</dbReference>
<dbReference type="RefSeq" id="WP_155310934.1">
    <property type="nucleotide sequence ID" value="NZ_AP021876.1"/>
</dbReference>
<evidence type="ECO:0000256" key="2">
    <source>
        <dbReference type="ARBA" id="ARBA00022741"/>
    </source>
</evidence>
<dbReference type="InterPro" id="IPR027417">
    <property type="entry name" value="P-loop_NTPase"/>
</dbReference>
<dbReference type="InterPro" id="IPR003593">
    <property type="entry name" value="AAA+_ATPase"/>
</dbReference>
<dbReference type="GO" id="GO:0005524">
    <property type="term" value="F:ATP binding"/>
    <property type="evidence" value="ECO:0007669"/>
    <property type="project" value="UniProtKB-KW"/>
</dbReference>
<feature type="domain" description="ABC transporter" evidence="5">
    <location>
        <begin position="2"/>
        <end position="223"/>
    </location>
</feature>
<keyword evidence="3 6" id="KW-0067">ATP-binding</keyword>
<dbReference type="PANTHER" id="PTHR24220:SF659">
    <property type="entry name" value="TRANSPORTER, PUTATIVE-RELATED"/>
    <property type="match status" value="1"/>
</dbReference>
<keyword evidence="1" id="KW-0813">Transport</keyword>
<dbReference type="GO" id="GO:0005886">
    <property type="term" value="C:plasma membrane"/>
    <property type="evidence" value="ECO:0007669"/>
    <property type="project" value="TreeGrafter"/>
</dbReference>
<dbReference type="PANTHER" id="PTHR24220">
    <property type="entry name" value="IMPORT ATP-BINDING PROTEIN"/>
    <property type="match status" value="1"/>
</dbReference>
<dbReference type="SMART" id="SM00382">
    <property type="entry name" value="AAA"/>
    <property type="match status" value="1"/>
</dbReference>
<dbReference type="Pfam" id="PF00005">
    <property type="entry name" value="ABC_tran"/>
    <property type="match status" value="1"/>
</dbReference>
<evidence type="ECO:0000256" key="1">
    <source>
        <dbReference type="ARBA" id="ARBA00022448"/>
    </source>
</evidence>
<accession>A0A5K7ZTA3</accession>
<dbReference type="GO" id="GO:0098796">
    <property type="term" value="C:membrane protein complex"/>
    <property type="evidence" value="ECO:0007669"/>
    <property type="project" value="UniProtKB-ARBA"/>
</dbReference>
<evidence type="ECO:0000256" key="3">
    <source>
        <dbReference type="ARBA" id="ARBA00022840"/>
    </source>
</evidence>
<name>A0A5K7ZTA3_9BACT</name>
<evidence type="ECO:0000259" key="5">
    <source>
        <dbReference type="PROSITE" id="PS50893"/>
    </source>
</evidence>
<dbReference type="SUPFAM" id="SSF52540">
    <property type="entry name" value="P-loop containing nucleoside triphosphate hydrolases"/>
    <property type="match status" value="1"/>
</dbReference>
<dbReference type="GO" id="GO:0022857">
    <property type="term" value="F:transmembrane transporter activity"/>
    <property type="evidence" value="ECO:0007669"/>
    <property type="project" value="TreeGrafter"/>
</dbReference>
<dbReference type="AlphaFoldDB" id="A0A5K7ZTA3"/>
<dbReference type="InterPro" id="IPR015854">
    <property type="entry name" value="ABC_transpr_LolD-like"/>
</dbReference>
<dbReference type="FunFam" id="3.40.50.300:FF:000032">
    <property type="entry name" value="Export ABC transporter ATP-binding protein"/>
    <property type="match status" value="1"/>
</dbReference>
<proteinExistence type="inferred from homology"/>
<organism evidence="6 7">
    <name type="scientific">Desulfosarcina ovata subsp. sediminis</name>
    <dbReference type="NCBI Taxonomy" id="885957"/>
    <lineage>
        <taxon>Bacteria</taxon>
        <taxon>Pseudomonadati</taxon>
        <taxon>Thermodesulfobacteriota</taxon>
        <taxon>Desulfobacteria</taxon>
        <taxon>Desulfobacterales</taxon>
        <taxon>Desulfosarcinaceae</taxon>
        <taxon>Desulfosarcina</taxon>
    </lineage>
</organism>
<dbReference type="InterPro" id="IPR017911">
    <property type="entry name" value="MacB-like_ATP-bd"/>
</dbReference>
<gene>
    <name evidence="6" type="ORF">DSCO28_40130</name>
</gene>
<evidence type="ECO:0000256" key="4">
    <source>
        <dbReference type="ARBA" id="ARBA00038388"/>
    </source>
</evidence>
<evidence type="ECO:0000313" key="6">
    <source>
        <dbReference type="EMBL" id="BBO83447.1"/>
    </source>
</evidence>
<dbReference type="Gene3D" id="3.40.50.300">
    <property type="entry name" value="P-loop containing nucleotide triphosphate hydrolases"/>
    <property type="match status" value="1"/>
</dbReference>
<dbReference type="CDD" id="cd03255">
    <property type="entry name" value="ABC_MJ0796_LolCDE_FtsE"/>
    <property type="match status" value="1"/>
</dbReference>
<dbReference type="EMBL" id="AP021876">
    <property type="protein sequence ID" value="BBO83447.1"/>
    <property type="molecule type" value="Genomic_DNA"/>
</dbReference>
<sequence>MIEVRNISKTFRSGRGVVNAINRVSITIRAGSIAAVMGKSGSGKSTLLNCVGGIDLPEKGEIHCFGTPVHRLSAKSLSRFQRRHLGFVFQRGNLLSYLTVAQNIGLPLALNGIGGKVRQARIEALLEAIDLLSAAGALPHELSGGETQRVSVARAIAHRPKLLLADEPTSNLDTATGDRIVQLMVGLAAQTGCTILMATHDRDLARFTEKIIELKDGKRTADS</sequence>
<dbReference type="KEGG" id="dov:DSCO28_40130"/>
<dbReference type="InterPro" id="IPR003439">
    <property type="entry name" value="ABC_transporter-like_ATP-bd"/>
</dbReference>
<dbReference type="GO" id="GO:0016887">
    <property type="term" value="F:ATP hydrolysis activity"/>
    <property type="evidence" value="ECO:0007669"/>
    <property type="project" value="InterPro"/>
</dbReference>
<reference evidence="6 7" key="1">
    <citation type="submission" date="2019-11" db="EMBL/GenBank/DDBJ databases">
        <title>Comparative genomics of hydrocarbon-degrading Desulfosarcina strains.</title>
        <authorList>
            <person name="Watanabe M."/>
            <person name="Kojima H."/>
            <person name="Fukui M."/>
        </authorList>
    </citation>
    <scope>NUCLEOTIDE SEQUENCE [LARGE SCALE GENOMIC DNA]</scope>
    <source>
        <strain evidence="6 7">28bB2T</strain>
    </source>
</reference>
<comment type="similarity">
    <text evidence="4">Belongs to the ABC transporter superfamily. Macrolide exporter (TC 3.A.1.122) family.</text>
</comment>